<dbReference type="EMBL" id="JADCNL010000003">
    <property type="protein sequence ID" value="KAG0489222.1"/>
    <property type="molecule type" value="Genomic_DNA"/>
</dbReference>
<dbReference type="Proteomes" id="UP000639772">
    <property type="component" value="Chromosome 3"/>
</dbReference>
<keyword evidence="3" id="KW-1185">Reference proteome</keyword>
<sequence length="106" mass="11619">MMKASAVTVGHLEHKKRKLVRERSEELVCREGNGRGGWVQSTGDRTVVLVAFQPLMQALQFTNLPCGQSSPLRTCFALSSLSLGLSSDFALLQKIKIPACIPLSNY</sequence>
<evidence type="ECO:0000313" key="1">
    <source>
        <dbReference type="EMBL" id="KAG0489222.1"/>
    </source>
</evidence>
<evidence type="ECO:0000313" key="2">
    <source>
        <dbReference type="EMBL" id="KAG0491184.1"/>
    </source>
</evidence>
<comment type="caution">
    <text evidence="1">The sequence shown here is derived from an EMBL/GenBank/DDBJ whole genome shotgun (WGS) entry which is preliminary data.</text>
</comment>
<dbReference type="EMBL" id="JADCNM010000003">
    <property type="protein sequence ID" value="KAG0491184.1"/>
    <property type="molecule type" value="Genomic_DNA"/>
</dbReference>
<evidence type="ECO:0000313" key="3">
    <source>
        <dbReference type="Proteomes" id="UP000636800"/>
    </source>
</evidence>
<organism evidence="1 3">
    <name type="scientific">Vanilla planifolia</name>
    <name type="common">Vanilla</name>
    <dbReference type="NCBI Taxonomy" id="51239"/>
    <lineage>
        <taxon>Eukaryota</taxon>
        <taxon>Viridiplantae</taxon>
        <taxon>Streptophyta</taxon>
        <taxon>Embryophyta</taxon>
        <taxon>Tracheophyta</taxon>
        <taxon>Spermatophyta</taxon>
        <taxon>Magnoliopsida</taxon>
        <taxon>Liliopsida</taxon>
        <taxon>Asparagales</taxon>
        <taxon>Orchidaceae</taxon>
        <taxon>Vanilloideae</taxon>
        <taxon>Vanilleae</taxon>
        <taxon>Vanilla</taxon>
    </lineage>
</organism>
<dbReference type="AlphaFoldDB" id="A0A835RNJ0"/>
<evidence type="ECO:0000313" key="4">
    <source>
        <dbReference type="Proteomes" id="UP000639772"/>
    </source>
</evidence>
<gene>
    <name evidence="1" type="ORF">HPP92_008033</name>
    <name evidence="2" type="ORF">HPP92_008047</name>
</gene>
<dbReference type="Proteomes" id="UP000636800">
    <property type="component" value="Chromosome 3"/>
</dbReference>
<proteinExistence type="predicted"/>
<name>A0A835RNJ0_VANPL</name>
<protein>
    <submittedName>
        <fullName evidence="1">Uncharacterized protein</fullName>
    </submittedName>
</protein>
<reference evidence="3 4" key="1">
    <citation type="journal article" date="2020" name="Nat. Food">
        <title>A phased Vanilla planifolia genome enables genetic improvement of flavour and production.</title>
        <authorList>
            <person name="Hasing T."/>
            <person name="Tang H."/>
            <person name="Brym M."/>
            <person name="Khazi F."/>
            <person name="Huang T."/>
            <person name="Chambers A.H."/>
        </authorList>
    </citation>
    <scope>NUCLEOTIDE SEQUENCE [LARGE SCALE GENOMIC DNA]</scope>
    <source>
        <tissue evidence="1">Leaf</tissue>
    </source>
</reference>
<accession>A0A835RNJ0</accession>